<organism evidence="2 3">
    <name type="scientific">Actinomadura craniellae</name>
    <dbReference type="NCBI Taxonomy" id="2231787"/>
    <lineage>
        <taxon>Bacteria</taxon>
        <taxon>Bacillati</taxon>
        <taxon>Actinomycetota</taxon>
        <taxon>Actinomycetes</taxon>
        <taxon>Streptosporangiales</taxon>
        <taxon>Thermomonosporaceae</taxon>
        <taxon>Actinomadura</taxon>
    </lineage>
</organism>
<dbReference type="Gene3D" id="3.40.630.30">
    <property type="match status" value="1"/>
</dbReference>
<dbReference type="Pfam" id="PF00583">
    <property type="entry name" value="Acetyltransf_1"/>
    <property type="match status" value="1"/>
</dbReference>
<comment type="caution">
    <text evidence="2">The sequence shown here is derived from an EMBL/GenBank/DDBJ whole genome shotgun (WGS) entry which is preliminary data.</text>
</comment>
<accession>A0A365HCM1</accession>
<feature type="domain" description="N-acetyltransferase" evidence="1">
    <location>
        <begin position="7"/>
        <end position="184"/>
    </location>
</feature>
<evidence type="ECO:0000259" key="1">
    <source>
        <dbReference type="PROSITE" id="PS51186"/>
    </source>
</evidence>
<gene>
    <name evidence="2" type="ORF">DPM19_01335</name>
</gene>
<dbReference type="GO" id="GO:0016747">
    <property type="term" value="F:acyltransferase activity, transferring groups other than amino-acyl groups"/>
    <property type="evidence" value="ECO:0007669"/>
    <property type="project" value="InterPro"/>
</dbReference>
<keyword evidence="3" id="KW-1185">Reference proteome</keyword>
<keyword evidence="2" id="KW-0808">Transferase</keyword>
<dbReference type="AlphaFoldDB" id="A0A365HCM1"/>
<dbReference type="InterPro" id="IPR000182">
    <property type="entry name" value="GNAT_dom"/>
</dbReference>
<evidence type="ECO:0000313" key="2">
    <source>
        <dbReference type="EMBL" id="RAY16837.1"/>
    </source>
</evidence>
<dbReference type="OrthoDB" id="3371202at2"/>
<evidence type="ECO:0000313" key="3">
    <source>
        <dbReference type="Proteomes" id="UP000251891"/>
    </source>
</evidence>
<dbReference type="CDD" id="cd04301">
    <property type="entry name" value="NAT_SF"/>
    <property type="match status" value="1"/>
</dbReference>
<sequence length="194" mass="20800">MDRSPGLELRSWHGHAVLEVADTLTGLYRAAFCAPPWNEPPVRAVMFRGRLVTDAERPGFVAVTACREGVPVGFGTAWTTRSPFPTDRRYPDITARLGAERVTTWLIGSQEIDELAVSPGAQGLGVGTALLETLTAFAGRAGSWLLTSTASPHTVPFYRACGWHQITRITAHPSLAVFLSPAHPAGPARTGGTR</sequence>
<name>A0A365HCM1_9ACTN</name>
<dbReference type="PROSITE" id="PS51186">
    <property type="entry name" value="GNAT"/>
    <property type="match status" value="1"/>
</dbReference>
<reference evidence="2 3" key="1">
    <citation type="submission" date="2018-06" db="EMBL/GenBank/DDBJ databases">
        <title>Actinomadura craniellae sp. nov. isolated from marine sponge Craniella sp.</title>
        <authorList>
            <person name="Li L."/>
            <person name="Xu Q.H."/>
            <person name="Lin H.W."/>
            <person name="Lu Y.H."/>
        </authorList>
    </citation>
    <scope>NUCLEOTIDE SEQUENCE [LARGE SCALE GENOMIC DNA]</scope>
    <source>
        <strain evidence="2 3">LHW63021</strain>
    </source>
</reference>
<dbReference type="RefSeq" id="WP_111862888.1">
    <property type="nucleotide sequence ID" value="NZ_QLYX01000001.1"/>
</dbReference>
<protein>
    <submittedName>
        <fullName evidence="2">GNAT family N-acetyltransferase</fullName>
    </submittedName>
</protein>
<dbReference type="InterPro" id="IPR016181">
    <property type="entry name" value="Acyl_CoA_acyltransferase"/>
</dbReference>
<dbReference type="SUPFAM" id="SSF55729">
    <property type="entry name" value="Acyl-CoA N-acyltransferases (Nat)"/>
    <property type="match status" value="1"/>
</dbReference>
<dbReference type="EMBL" id="QLYX01000001">
    <property type="protein sequence ID" value="RAY16837.1"/>
    <property type="molecule type" value="Genomic_DNA"/>
</dbReference>
<proteinExistence type="predicted"/>
<dbReference type="Proteomes" id="UP000251891">
    <property type="component" value="Unassembled WGS sequence"/>
</dbReference>